<evidence type="ECO:0008006" key="3">
    <source>
        <dbReference type="Google" id="ProtNLM"/>
    </source>
</evidence>
<gene>
    <name evidence="1" type="ORF">GCM10010954_36390</name>
</gene>
<protein>
    <recommendedName>
        <fullName evidence="3">Nucleotidyltransferase family protein</fullName>
    </recommendedName>
</protein>
<dbReference type="RefSeq" id="WP_188378964.1">
    <property type="nucleotide sequence ID" value="NZ_BMEL01000005.1"/>
</dbReference>
<proteinExistence type="predicted"/>
<dbReference type="Proteomes" id="UP000660110">
    <property type="component" value="Unassembled WGS sequence"/>
</dbReference>
<reference evidence="1" key="2">
    <citation type="submission" date="2020-09" db="EMBL/GenBank/DDBJ databases">
        <authorList>
            <person name="Sun Q."/>
            <person name="Zhou Y."/>
        </authorList>
    </citation>
    <scope>NUCLEOTIDE SEQUENCE</scope>
    <source>
        <strain evidence="1">CGMCC 1.12153</strain>
    </source>
</reference>
<organism evidence="1 2">
    <name type="scientific">Halobacillus andaensis</name>
    <dbReference type="NCBI Taxonomy" id="1176239"/>
    <lineage>
        <taxon>Bacteria</taxon>
        <taxon>Bacillati</taxon>
        <taxon>Bacillota</taxon>
        <taxon>Bacilli</taxon>
        <taxon>Bacillales</taxon>
        <taxon>Bacillaceae</taxon>
        <taxon>Halobacillus</taxon>
    </lineage>
</organism>
<comment type="caution">
    <text evidence="1">The sequence shown here is derived from an EMBL/GenBank/DDBJ whole genome shotgun (WGS) entry which is preliminary data.</text>
</comment>
<keyword evidence="2" id="KW-1185">Reference proteome</keyword>
<dbReference type="PANTHER" id="PTHR39166">
    <property type="entry name" value="BLL1166 PROTEIN"/>
    <property type="match status" value="1"/>
</dbReference>
<evidence type="ECO:0000313" key="1">
    <source>
        <dbReference type="EMBL" id="GGF34067.1"/>
    </source>
</evidence>
<sequence length="186" mass="21536">MLNSRLANIVRRTDFLQEVFQKAEEEFSHYYIGAGCITQTVWNELSGSPQGYGIGDIDIVYHDSSDLSGEKEKACELKLREALHDLPFSIDVTNEARVHLWYEEKFGKEIKPYQTVEHAIDTWPTTASAVGVKRISGQYTIYAPYGLQDLFDMVVQPNKKLITRQVYESKALKWRQRWPMLTIVTW</sequence>
<dbReference type="AlphaFoldDB" id="A0A917EYG5"/>
<dbReference type="PANTHER" id="PTHR39166:SF1">
    <property type="entry name" value="BLL1166 PROTEIN"/>
    <property type="match status" value="1"/>
</dbReference>
<accession>A0A917EYG5</accession>
<name>A0A917EYG5_HALAA</name>
<dbReference type="Pfam" id="PF06042">
    <property type="entry name" value="NTP_transf_6"/>
    <property type="match status" value="1"/>
</dbReference>
<evidence type="ECO:0000313" key="2">
    <source>
        <dbReference type="Proteomes" id="UP000660110"/>
    </source>
</evidence>
<reference evidence="1" key="1">
    <citation type="journal article" date="2014" name="Int. J. Syst. Evol. Microbiol.">
        <title>Complete genome sequence of Corynebacterium casei LMG S-19264T (=DSM 44701T), isolated from a smear-ripened cheese.</title>
        <authorList>
            <consortium name="US DOE Joint Genome Institute (JGI-PGF)"/>
            <person name="Walter F."/>
            <person name="Albersmeier A."/>
            <person name="Kalinowski J."/>
            <person name="Ruckert C."/>
        </authorList>
    </citation>
    <scope>NUCLEOTIDE SEQUENCE</scope>
    <source>
        <strain evidence="1">CGMCC 1.12153</strain>
    </source>
</reference>
<dbReference type="EMBL" id="BMEL01000005">
    <property type="protein sequence ID" value="GGF34067.1"/>
    <property type="molecule type" value="Genomic_DNA"/>
</dbReference>
<dbReference type="InterPro" id="IPR009267">
    <property type="entry name" value="NTP_transf_6"/>
</dbReference>